<evidence type="ECO:0000313" key="1">
    <source>
        <dbReference type="EMBL" id="BBM86161.1"/>
    </source>
</evidence>
<protein>
    <submittedName>
        <fullName evidence="1">Uncharacterized protein</fullName>
    </submittedName>
</protein>
<name>A0A5S9F5C7_UABAM</name>
<keyword evidence="2" id="KW-1185">Reference proteome</keyword>
<sequence>MLLPQDHHFEPRPQILEPFSDIFGMNSLLSSEYIGISIWAKNTSPLLKDLDRYVKIVTGMALRKLREEALPSIRYFLQKEKDKQAIESALQILGEYLQAAYIKENTSSFTQVDVMLLSKSKEKGHLDTVAAIYVWQKNAEKAHMLPLKQKRIPQKE</sequence>
<dbReference type="EMBL" id="AP019860">
    <property type="protein sequence ID" value="BBM86161.1"/>
    <property type="molecule type" value="Genomic_DNA"/>
</dbReference>
<dbReference type="Proteomes" id="UP000326354">
    <property type="component" value="Chromosome"/>
</dbReference>
<dbReference type="AlphaFoldDB" id="A0A5S9F5C7"/>
<dbReference type="KEGG" id="uam:UABAM_04547"/>
<reference evidence="1 2" key="1">
    <citation type="submission" date="2019-08" db="EMBL/GenBank/DDBJ databases">
        <title>Complete genome sequence of Candidatus Uab amorphum.</title>
        <authorList>
            <person name="Shiratori T."/>
            <person name="Suzuki S."/>
            <person name="Kakizawa Y."/>
            <person name="Ishida K."/>
        </authorList>
    </citation>
    <scope>NUCLEOTIDE SEQUENCE [LARGE SCALE GENOMIC DNA]</scope>
    <source>
        <strain evidence="1 2">SRT547</strain>
    </source>
</reference>
<accession>A0A5S9F5C7</accession>
<evidence type="ECO:0000313" key="2">
    <source>
        <dbReference type="Proteomes" id="UP000326354"/>
    </source>
</evidence>
<organism evidence="1 2">
    <name type="scientific">Uabimicrobium amorphum</name>
    <dbReference type="NCBI Taxonomy" id="2596890"/>
    <lineage>
        <taxon>Bacteria</taxon>
        <taxon>Pseudomonadati</taxon>
        <taxon>Planctomycetota</taxon>
        <taxon>Candidatus Uabimicrobiia</taxon>
        <taxon>Candidatus Uabimicrobiales</taxon>
        <taxon>Candidatus Uabimicrobiaceae</taxon>
        <taxon>Candidatus Uabimicrobium</taxon>
    </lineage>
</organism>
<gene>
    <name evidence="1" type="ORF">UABAM_04547</name>
</gene>
<dbReference type="RefSeq" id="WP_151970234.1">
    <property type="nucleotide sequence ID" value="NZ_AP019860.1"/>
</dbReference>
<proteinExistence type="predicted"/>